<organism evidence="1 2">
    <name type="scientific">Cercophora samala</name>
    <dbReference type="NCBI Taxonomy" id="330535"/>
    <lineage>
        <taxon>Eukaryota</taxon>
        <taxon>Fungi</taxon>
        <taxon>Dikarya</taxon>
        <taxon>Ascomycota</taxon>
        <taxon>Pezizomycotina</taxon>
        <taxon>Sordariomycetes</taxon>
        <taxon>Sordariomycetidae</taxon>
        <taxon>Sordariales</taxon>
        <taxon>Lasiosphaeriaceae</taxon>
        <taxon>Cercophora</taxon>
    </lineage>
</organism>
<comment type="caution">
    <text evidence="1">The sequence shown here is derived from an EMBL/GenBank/DDBJ whole genome shotgun (WGS) entry which is preliminary data.</text>
</comment>
<dbReference type="Proteomes" id="UP001174997">
    <property type="component" value="Unassembled WGS sequence"/>
</dbReference>
<protein>
    <submittedName>
        <fullName evidence="1">Uncharacterized protein</fullName>
    </submittedName>
</protein>
<dbReference type="AlphaFoldDB" id="A0AA39ZA26"/>
<evidence type="ECO:0000313" key="2">
    <source>
        <dbReference type="Proteomes" id="UP001174997"/>
    </source>
</evidence>
<keyword evidence="2" id="KW-1185">Reference proteome</keyword>
<name>A0AA39ZA26_9PEZI</name>
<accession>A0AA39ZA26</accession>
<proteinExistence type="predicted"/>
<evidence type="ECO:0000313" key="1">
    <source>
        <dbReference type="EMBL" id="KAK0667096.1"/>
    </source>
</evidence>
<reference evidence="1" key="1">
    <citation type="submission" date="2023-06" db="EMBL/GenBank/DDBJ databases">
        <title>Genome-scale phylogeny and comparative genomics of the fungal order Sordariales.</title>
        <authorList>
            <consortium name="Lawrence Berkeley National Laboratory"/>
            <person name="Hensen N."/>
            <person name="Bonometti L."/>
            <person name="Westerberg I."/>
            <person name="Brannstrom I.O."/>
            <person name="Guillou S."/>
            <person name="Cros-Aarteil S."/>
            <person name="Calhoun S."/>
            <person name="Haridas S."/>
            <person name="Kuo A."/>
            <person name="Mondo S."/>
            <person name="Pangilinan J."/>
            <person name="Riley R."/>
            <person name="Labutti K."/>
            <person name="Andreopoulos B."/>
            <person name="Lipzen A."/>
            <person name="Chen C."/>
            <person name="Yanf M."/>
            <person name="Daum C."/>
            <person name="Ng V."/>
            <person name="Clum A."/>
            <person name="Steindorff A."/>
            <person name="Ohm R."/>
            <person name="Martin F."/>
            <person name="Silar P."/>
            <person name="Natvig D."/>
            <person name="Lalanne C."/>
            <person name="Gautier V."/>
            <person name="Ament-Velasquez S.L."/>
            <person name="Kruys A."/>
            <person name="Hutchinson M.I."/>
            <person name="Powell A.J."/>
            <person name="Barry K."/>
            <person name="Miller A.N."/>
            <person name="Grigoriev I.V."/>
            <person name="Debuchy R."/>
            <person name="Gladieux P."/>
            <person name="Thoren M.H."/>
            <person name="Johannesson H."/>
        </authorList>
    </citation>
    <scope>NUCLEOTIDE SEQUENCE</scope>
    <source>
        <strain evidence="1">CBS 307.81</strain>
    </source>
</reference>
<dbReference type="EMBL" id="JAULSY010000077">
    <property type="protein sequence ID" value="KAK0667096.1"/>
    <property type="molecule type" value="Genomic_DNA"/>
</dbReference>
<gene>
    <name evidence="1" type="ORF">QBC41DRAFT_324605</name>
</gene>
<sequence>MGQMGYTLAWSKRHHHLEYFAFATALSCCRYPMCCTLHQKGDSTPIHLACPFWKLDPLGRKDCRDKKLRNVSDVRTHLQRAHMQPDFCLGCKPVLNPDRNLNDHIHHAN</sequence>